<dbReference type="EMBL" id="JAAVXB010000017">
    <property type="protein sequence ID" value="NKF24616.1"/>
    <property type="molecule type" value="Genomic_DNA"/>
</dbReference>
<dbReference type="InterPro" id="IPR011614">
    <property type="entry name" value="Catalase_core"/>
</dbReference>
<dbReference type="PROSITE" id="PS51402">
    <property type="entry name" value="CATALASE_3"/>
    <property type="match status" value="1"/>
</dbReference>
<name>A0A969WG08_9GAMM</name>
<comment type="function">
    <text evidence="7">Has an organic peroxide-dependent peroxidase activity.</text>
</comment>
<dbReference type="GO" id="GO:0005737">
    <property type="term" value="C:cytoplasm"/>
    <property type="evidence" value="ECO:0007669"/>
    <property type="project" value="TreeGrafter"/>
</dbReference>
<evidence type="ECO:0000256" key="3">
    <source>
        <dbReference type="ARBA" id="ARBA00022617"/>
    </source>
</evidence>
<dbReference type="EC" id="1.11.1.-" evidence="7"/>
<evidence type="ECO:0000256" key="11">
    <source>
        <dbReference type="SAM" id="Phobius"/>
    </source>
</evidence>
<dbReference type="PANTHER" id="PTHR11465:SF9">
    <property type="entry name" value="CATALASE"/>
    <property type="match status" value="1"/>
</dbReference>
<dbReference type="PIRSF" id="PIRSF000296">
    <property type="entry name" value="SrpA"/>
    <property type="match status" value="1"/>
</dbReference>
<dbReference type="RefSeq" id="WP_168149925.1">
    <property type="nucleotide sequence ID" value="NZ_JAAVXB010000017.1"/>
</dbReference>
<evidence type="ECO:0000256" key="9">
    <source>
        <dbReference type="PIRSR" id="PIRSR000296-2"/>
    </source>
</evidence>
<feature type="binding site" description="axial binding residue" evidence="9">
    <location>
        <position position="336"/>
    </location>
    <ligand>
        <name>heme</name>
        <dbReference type="ChEBI" id="CHEBI:30413"/>
    </ligand>
    <ligandPart>
        <name>Fe</name>
        <dbReference type="ChEBI" id="CHEBI:18248"/>
    </ligandPart>
</feature>
<keyword evidence="14" id="KW-1185">Reference proteome</keyword>
<dbReference type="InterPro" id="IPR024168">
    <property type="entry name" value="Catalase_SrpA-type_pred"/>
</dbReference>
<evidence type="ECO:0000256" key="8">
    <source>
        <dbReference type="PIRSR" id="PIRSR000296-1"/>
    </source>
</evidence>
<evidence type="ECO:0000313" key="14">
    <source>
        <dbReference type="Proteomes" id="UP000653472"/>
    </source>
</evidence>
<keyword evidence="6 7" id="KW-0408">Iron</keyword>
<evidence type="ECO:0000256" key="2">
    <source>
        <dbReference type="ARBA" id="ARBA00022559"/>
    </source>
</evidence>
<evidence type="ECO:0000259" key="12">
    <source>
        <dbReference type="SMART" id="SM01060"/>
    </source>
</evidence>
<evidence type="ECO:0000313" key="13">
    <source>
        <dbReference type="EMBL" id="NKF24616.1"/>
    </source>
</evidence>
<keyword evidence="2 7" id="KW-0575">Peroxidase</keyword>
<feature type="transmembrane region" description="Helical" evidence="11">
    <location>
        <begin position="20"/>
        <end position="43"/>
    </location>
</feature>
<dbReference type="Proteomes" id="UP000653472">
    <property type="component" value="Unassembled WGS sequence"/>
</dbReference>
<keyword evidence="5 7" id="KW-0560">Oxidoreductase</keyword>
<dbReference type="GO" id="GO:0046872">
    <property type="term" value="F:metal ion binding"/>
    <property type="evidence" value="ECO:0007669"/>
    <property type="project" value="UniProtKB-KW"/>
</dbReference>
<dbReference type="GO" id="GO:0042744">
    <property type="term" value="P:hydrogen peroxide catabolic process"/>
    <property type="evidence" value="ECO:0007669"/>
    <property type="project" value="TreeGrafter"/>
</dbReference>
<keyword evidence="11" id="KW-1133">Transmembrane helix</keyword>
<reference evidence="13" key="1">
    <citation type="submission" date="2020-03" db="EMBL/GenBank/DDBJ databases">
        <title>Solimonas marina sp. nov., isolated from deep seawater of the Pacific Ocean.</title>
        <authorList>
            <person name="Liu X."/>
            <person name="Lai Q."/>
            <person name="Sun F."/>
            <person name="Gai Y."/>
            <person name="Li G."/>
            <person name="Shao Z."/>
        </authorList>
    </citation>
    <scope>NUCLEOTIDE SEQUENCE</scope>
    <source>
        <strain evidence="13">C16B3</strain>
    </source>
</reference>
<feature type="active site" evidence="8">
    <location>
        <position position="70"/>
    </location>
</feature>
<comment type="similarity">
    <text evidence="1 7">Belongs to the catalase family.</text>
</comment>
<evidence type="ECO:0000256" key="10">
    <source>
        <dbReference type="SAM" id="MobiDB-lite"/>
    </source>
</evidence>
<gene>
    <name evidence="13" type="ORF">G7Y82_20095</name>
</gene>
<proteinExistence type="inferred from homology"/>
<evidence type="ECO:0000256" key="7">
    <source>
        <dbReference type="PIRNR" id="PIRNR000296"/>
    </source>
</evidence>
<protein>
    <recommendedName>
        <fullName evidence="7">Catalase-related peroxidase</fullName>
        <ecNumber evidence="7">1.11.1.-</ecNumber>
    </recommendedName>
</protein>
<organism evidence="13 14">
    <name type="scientific">Solimonas marina</name>
    <dbReference type="NCBI Taxonomy" id="2714601"/>
    <lineage>
        <taxon>Bacteria</taxon>
        <taxon>Pseudomonadati</taxon>
        <taxon>Pseudomonadota</taxon>
        <taxon>Gammaproteobacteria</taxon>
        <taxon>Nevskiales</taxon>
        <taxon>Nevskiaceae</taxon>
        <taxon>Solimonas</taxon>
    </lineage>
</organism>
<sequence>MNPDHAPPRREPLRGAAALARLTAIAAVVAAGVGGFTWFAGVLGGRGLSARAIIDTLQGPRPHAGFRRNHAKGICVSGWFDGNGAASRDSRAGFFARQRASVIGRFAEAGPNPYVPDGSAAVRSLALQLTLPDGEQWRTGMNDIPFFPVATPAGFEAQLRAQQPDPETGKPDPAAMSAFIAAHPQAAALGQALKTMPRATDFGSDTYNSVNAFILRDALGGTHAVRWSLRPEQVADPQALADDPNARFERLLQQLDAGPLRWHLMLTLAQPGDAVDDASQPWPADRPTIDAGTLTLTHASGEDVGGCRDIVYDPLVLPDGIEASNDPLLSARSAAYAVSYRRRAGEPPGDSALAGQQAGTHGEAQP</sequence>
<dbReference type="Gene3D" id="1.20.1280.120">
    <property type="match status" value="1"/>
</dbReference>
<evidence type="ECO:0000256" key="6">
    <source>
        <dbReference type="ARBA" id="ARBA00023004"/>
    </source>
</evidence>
<feature type="region of interest" description="Disordered" evidence="10">
    <location>
        <begin position="342"/>
        <end position="366"/>
    </location>
</feature>
<dbReference type="SMART" id="SM01060">
    <property type="entry name" value="Catalase"/>
    <property type="match status" value="1"/>
</dbReference>
<keyword evidence="3 7" id="KW-0349">Heme</keyword>
<evidence type="ECO:0000256" key="4">
    <source>
        <dbReference type="ARBA" id="ARBA00022723"/>
    </source>
</evidence>
<comment type="caution">
    <text evidence="13">The sequence shown here is derived from an EMBL/GenBank/DDBJ whole genome shotgun (WGS) entry which is preliminary data.</text>
</comment>
<evidence type="ECO:0000256" key="5">
    <source>
        <dbReference type="ARBA" id="ARBA00023002"/>
    </source>
</evidence>
<accession>A0A969WG08</accession>
<feature type="domain" description="Catalase core" evidence="12">
    <location>
        <begin position="24"/>
        <end position="365"/>
    </location>
</feature>
<dbReference type="GO" id="GO:0004096">
    <property type="term" value="F:catalase activity"/>
    <property type="evidence" value="ECO:0007669"/>
    <property type="project" value="InterPro"/>
</dbReference>
<dbReference type="GO" id="GO:0042542">
    <property type="term" value="P:response to hydrogen peroxide"/>
    <property type="evidence" value="ECO:0007669"/>
    <property type="project" value="TreeGrafter"/>
</dbReference>
<dbReference type="GO" id="GO:0020037">
    <property type="term" value="F:heme binding"/>
    <property type="evidence" value="ECO:0007669"/>
    <property type="project" value="InterPro"/>
</dbReference>
<keyword evidence="11" id="KW-0812">Transmembrane</keyword>
<keyword evidence="4 7" id="KW-0479">Metal-binding</keyword>
<dbReference type="AlphaFoldDB" id="A0A969WG08"/>
<dbReference type="SUPFAM" id="SSF56634">
    <property type="entry name" value="Heme-dependent catalase-like"/>
    <property type="match status" value="1"/>
</dbReference>
<dbReference type="Gene3D" id="2.40.180.10">
    <property type="entry name" value="Catalase core domain"/>
    <property type="match status" value="1"/>
</dbReference>
<dbReference type="InterPro" id="IPR020835">
    <property type="entry name" value="Catalase_sf"/>
</dbReference>
<dbReference type="Pfam" id="PF00199">
    <property type="entry name" value="Catalase"/>
    <property type="match status" value="1"/>
</dbReference>
<comment type="cofactor">
    <cofactor evidence="7">
        <name>heme</name>
        <dbReference type="ChEBI" id="CHEBI:30413"/>
    </cofactor>
</comment>
<keyword evidence="11" id="KW-0472">Membrane</keyword>
<dbReference type="InterPro" id="IPR018028">
    <property type="entry name" value="Catalase"/>
</dbReference>
<dbReference type="PANTHER" id="PTHR11465">
    <property type="entry name" value="CATALASE"/>
    <property type="match status" value="1"/>
</dbReference>
<evidence type="ECO:0000256" key="1">
    <source>
        <dbReference type="ARBA" id="ARBA00005329"/>
    </source>
</evidence>
<dbReference type="CDD" id="cd08153">
    <property type="entry name" value="srpA_like"/>
    <property type="match status" value="1"/>
</dbReference>